<dbReference type="Proteomes" id="UP000216021">
    <property type="component" value="Unassembled WGS sequence"/>
</dbReference>
<reference evidence="1 2" key="1">
    <citation type="submission" date="2016-11" db="EMBL/GenBank/DDBJ databases">
        <title>Rahnella oryzae sp. nov., isolated from rice root.</title>
        <authorList>
            <person name="Zhang X.-X."/>
            <person name="Zhang J."/>
        </authorList>
    </citation>
    <scope>NUCLEOTIDE SEQUENCE [LARGE SCALE GENOMIC DNA]</scope>
    <source>
        <strain evidence="1 2">J11-6</strain>
    </source>
</reference>
<keyword evidence="2" id="KW-1185">Reference proteome</keyword>
<protein>
    <submittedName>
        <fullName evidence="1">Uncharacterized protein</fullName>
    </submittedName>
</protein>
<comment type="caution">
    <text evidence="1">The sequence shown here is derived from an EMBL/GenBank/DDBJ whole genome shotgun (WGS) entry which is preliminary data.</text>
</comment>
<evidence type="ECO:0000313" key="1">
    <source>
        <dbReference type="EMBL" id="OMQ26900.1"/>
    </source>
</evidence>
<organism evidence="1 2">
    <name type="scientific">Serratia oryzae</name>
    <dbReference type="NCBI Taxonomy" id="2034155"/>
    <lineage>
        <taxon>Bacteria</taxon>
        <taxon>Pseudomonadati</taxon>
        <taxon>Pseudomonadota</taxon>
        <taxon>Gammaproteobacteria</taxon>
        <taxon>Enterobacterales</taxon>
        <taxon>Yersiniaceae</taxon>
        <taxon>Serratia</taxon>
    </lineage>
</organism>
<accession>A0A1S8CPT5</accession>
<dbReference type="RefSeq" id="WP_076939945.1">
    <property type="nucleotide sequence ID" value="NZ_MOXD01000001.1"/>
</dbReference>
<proteinExistence type="predicted"/>
<name>A0A1S8CPT5_9GAMM</name>
<dbReference type="OrthoDB" id="6614633at2"/>
<sequence>MALENAFKTGPGFKNSFNVESFGLVQGDAQDDPAVRLLLAAGVLADDVVGSMWGGMGIIESVPKSSEATLGAVIRQATETSCNGFMVMNQANHGVVTPNNGVPQFMAGNGVHYYRLGTGARIPLPISAAVAALANGTTSTTSTQFKWDPVAQVIDVATADGISIRLLKVSPSGNMAAVQDATTKDVNWEDKPMGLFSI</sequence>
<gene>
    <name evidence="1" type="ORF">BMI79_00810</name>
</gene>
<dbReference type="AlphaFoldDB" id="A0A1S8CPT5"/>
<dbReference type="STRING" id="2034155.BMI79_00810"/>
<dbReference type="EMBL" id="MOXD01000001">
    <property type="protein sequence ID" value="OMQ26900.1"/>
    <property type="molecule type" value="Genomic_DNA"/>
</dbReference>
<evidence type="ECO:0000313" key="2">
    <source>
        <dbReference type="Proteomes" id="UP000216021"/>
    </source>
</evidence>